<proteinExistence type="inferred from homology"/>
<sequence>MRCQRTAVVAYNLYMRARVRLEEEKRMDRLFSRACILCLGRLQARQMSRRVPKPGKPPNLPLAKTKRYRVMHIPWQDPAEVKEMLWRRHVYNCAVKSIREYYRQCIAGKQTESLASASYHDEIEQEFKMLLEENDALNKKQADKREAESVEKRRRMEEEIVAMVEKHVQQSSVELEKREKEVLEWIERSKDFVTLDNMDEMIERALESPVDFNFAMDVHGRMFKGKPLVKYNTENLLLTKPVSEETVARIPFGRLKDLSDESTQQTLTN</sequence>
<keyword evidence="9" id="KW-0175">Coiled coil</keyword>
<feature type="coiled-coil region" evidence="9">
    <location>
        <begin position="120"/>
        <end position="159"/>
    </location>
</feature>
<keyword evidence="3" id="KW-0809">Transit peptide</keyword>
<evidence type="ECO:0000256" key="5">
    <source>
        <dbReference type="ARBA" id="ARBA00023128"/>
    </source>
</evidence>
<keyword evidence="4" id="KW-0689">Ribosomal protein</keyword>
<evidence type="ECO:0000256" key="4">
    <source>
        <dbReference type="ARBA" id="ARBA00022980"/>
    </source>
</evidence>
<dbReference type="AlphaFoldDB" id="A0A5S6QTB5"/>
<dbReference type="PANTHER" id="PTHR21035:SF2">
    <property type="entry name" value="SMALL RIBOSOMAL SUBUNIT PROTEIN MS26"/>
    <property type="match status" value="1"/>
</dbReference>
<dbReference type="Proteomes" id="UP000046395">
    <property type="component" value="Unassembled WGS sequence"/>
</dbReference>
<name>A0A5S6QTB5_TRIMR</name>
<keyword evidence="6" id="KW-0687">Ribonucleoprotein</keyword>
<comment type="similarity">
    <text evidence="2">Belongs to the mitochondrion-specific ribosomal protein mS26 family.</text>
</comment>
<protein>
    <recommendedName>
        <fullName evidence="7">Small ribosomal subunit protein mS26</fullName>
    </recommendedName>
    <alternativeName>
        <fullName evidence="8">28S ribosomal protein S26, mitochondrial</fullName>
    </alternativeName>
</protein>
<dbReference type="STRING" id="70415.A0A5S6QTB5"/>
<accession>A0A5S6QTB5</accession>
<evidence type="ECO:0000256" key="6">
    <source>
        <dbReference type="ARBA" id="ARBA00023274"/>
    </source>
</evidence>
<evidence type="ECO:0000256" key="2">
    <source>
        <dbReference type="ARBA" id="ARBA00009672"/>
    </source>
</evidence>
<dbReference type="WBParaSite" id="TMUE_2000010152.1">
    <property type="protein sequence ID" value="TMUE_2000010152.1"/>
    <property type="gene ID" value="WBGene00292990"/>
</dbReference>
<dbReference type="Pfam" id="PF14943">
    <property type="entry name" value="MRP-S26"/>
    <property type="match status" value="1"/>
</dbReference>
<reference evidence="11" key="1">
    <citation type="submission" date="2019-12" db="UniProtKB">
        <authorList>
            <consortium name="WormBaseParasite"/>
        </authorList>
    </citation>
    <scope>IDENTIFICATION</scope>
</reference>
<evidence type="ECO:0000313" key="11">
    <source>
        <dbReference type="WBParaSite" id="TMUE_2000010152.1"/>
    </source>
</evidence>
<evidence type="ECO:0000256" key="9">
    <source>
        <dbReference type="SAM" id="Coils"/>
    </source>
</evidence>
<comment type="subcellular location">
    <subcellularLocation>
        <location evidence="1">Mitochondrion</location>
    </subcellularLocation>
</comment>
<evidence type="ECO:0000256" key="3">
    <source>
        <dbReference type="ARBA" id="ARBA00022946"/>
    </source>
</evidence>
<evidence type="ECO:0000256" key="7">
    <source>
        <dbReference type="ARBA" id="ARBA00035138"/>
    </source>
</evidence>
<keyword evidence="5" id="KW-0496">Mitochondrion</keyword>
<evidence type="ECO:0000256" key="1">
    <source>
        <dbReference type="ARBA" id="ARBA00004173"/>
    </source>
</evidence>
<dbReference type="PANTHER" id="PTHR21035">
    <property type="entry name" value="28S RIBOSOMAL PROTEIN S26, MITOCHONDRIAL"/>
    <property type="match status" value="1"/>
</dbReference>
<dbReference type="InterPro" id="IPR026140">
    <property type="entry name" value="Ribosomal_mS26"/>
</dbReference>
<keyword evidence="10" id="KW-1185">Reference proteome</keyword>
<evidence type="ECO:0000256" key="8">
    <source>
        <dbReference type="ARBA" id="ARBA00035344"/>
    </source>
</evidence>
<evidence type="ECO:0000313" key="10">
    <source>
        <dbReference type="Proteomes" id="UP000046395"/>
    </source>
</evidence>
<dbReference type="GO" id="GO:0005763">
    <property type="term" value="C:mitochondrial small ribosomal subunit"/>
    <property type="evidence" value="ECO:0007669"/>
    <property type="project" value="InterPro"/>
</dbReference>
<organism evidence="10 11">
    <name type="scientific">Trichuris muris</name>
    <name type="common">Mouse whipworm</name>
    <dbReference type="NCBI Taxonomy" id="70415"/>
    <lineage>
        <taxon>Eukaryota</taxon>
        <taxon>Metazoa</taxon>
        <taxon>Ecdysozoa</taxon>
        <taxon>Nematoda</taxon>
        <taxon>Enoplea</taxon>
        <taxon>Dorylaimia</taxon>
        <taxon>Trichinellida</taxon>
        <taxon>Trichuridae</taxon>
        <taxon>Trichuris</taxon>
    </lineage>
</organism>